<accession>R3WRK6</accession>
<proteinExistence type="predicted"/>
<keyword evidence="2" id="KW-1133">Transmembrane helix</keyword>
<comment type="caution">
    <text evidence="3">The sequence shown here is derived from an EMBL/GenBank/DDBJ whole genome shotgun (WGS) entry which is preliminary data.</text>
</comment>
<organism evidence="3 4">
    <name type="scientific">Enterococcus phoeniculicola ATCC BAA-412</name>
    <dbReference type="NCBI Taxonomy" id="1158610"/>
    <lineage>
        <taxon>Bacteria</taxon>
        <taxon>Bacillati</taxon>
        <taxon>Bacillota</taxon>
        <taxon>Bacilli</taxon>
        <taxon>Lactobacillales</taxon>
        <taxon>Enterococcaceae</taxon>
        <taxon>Enterococcus</taxon>
    </lineage>
</organism>
<evidence type="ECO:0000256" key="1">
    <source>
        <dbReference type="SAM" id="MobiDB-lite"/>
    </source>
</evidence>
<dbReference type="PATRIC" id="fig|1158610.3.peg.58"/>
<gene>
    <name evidence="3" type="ORF">UC3_00080</name>
</gene>
<dbReference type="Proteomes" id="UP000013785">
    <property type="component" value="Unassembled WGS sequence"/>
</dbReference>
<sequence length="1644" mass="173288">MTIFVYTVKTEEGGEKVKKTITIFFCLTFALSPVWMSTVAVAETVSTDTLPDESSTIRTEETTISNQSSTNSFSSSESNESIVENKVKSSQETAKESKKESEKKVVNFEVTFQTDAKHSFSSKREKIIIEKEEGSQLAISEIPIIDNLTDFIGWEINGRIYSEKELSEIKIAKSTTIQAIYKEKTTRLATTKVDSSIKDIISTADKTKVIVVPDPTESSNSYKEYTANEAGVRSALNDLYQNGSGGDYVLYIGTNVTLSAATVAKNIPTIVTAENATFYSLEGKVGTLTITGNPEDPISKDIAVPTGSKTLSLGTTIHFGTSVQFRNINYSGTDMFMNGNSLTLNGGSSGNGLTIYGGTDSGDVTGNPVITIETTGTLTWKVYGGNKTSGTLNGNPSINVNNFTRTINTVAGGAKSGTVNGNIFVHINNSGGTITNVYGGGEGTSANPAHVTGNVETEITSDVASAGNKIGTYHGGVEYGNIQGSVMNTISGYGAWNSTTLDYFGGSKSGDIGTIKNVSAITSNLDTSKFSGGSAEFAGANETSGTITGNITNTIKAGTWGKGSFNRIDGAGGMGVTAVSLTTGTDAAYDAMTKEARKEYAEKTAKFKVYGNVSTKILEGAISRSADNTGFTRGAGYAGYIEGNTSVEVGTAHTDGSAGGEGFVYGSNGGAYIAGLPYLNTNNSRSTGTGAFDIVGGGGSNAARATNIYIYGDTSAVLNNVLARWTYGGGFSGVIEGNTSMTLNGGVVDTLEGAGYTGKRIYGNSHATVNNGQVDWFLSGGGWWDQKIVGDVGVTVHDGTINASVGGTFGYTNDHIITGNSKNYIYGGDFSGKNHSSSVPTKEALAGGPTYAGSILGDSELTIDLRNYAGKFGLPTGTNISGGIPYDGTTKLGTDATNKITLNIFTKPGSDVLNGASIYGDGGRTAGNTSSGSIVMNIQATGSNVGNFYATNYSNISSAKILRNVEMNIQGSTSVNGISGGNQSDNFTNAIVGASSNKVSINIGHNIDGTDVYQKEPINVNGLGIINFTEMDITNGTKLMAVTGSIKNGLSATAALHTGNYNTFGDITLSKGGGFGIASTNTSGFISAGKLTVRDEGTVESMPGTGKINISDFETPDESKDRLTWIATSPAASAMVASNGTWFGSTKAFQVLTVNPTIKNAESIKPMNFTGYDKTTGKTYIGDNDVTKAGSGYGIALPGSFIDYEVETPGIADGDGTISHDVTQVKENNLPLTLDAWGTEVAGKSVKKGRLVIPTERGIFPTLTFTPETQTTGSWVYSGSIVSTKIGSTDEVIDEQPNSDAVDWTSPDGEYSYTVKVKYSNKAELSANNVFITEQEASQITSKTDVNKYVSVTGRPFLNDDNITEALLEAIRQPLAIDEVSRAHKISYSSGITDANKVKETYNLIVVRDDSSISSDRSTAIYAKSARFLLEEANALVDDTDLNTHTLAQVLFADGRASEKPTIDTNAFDSIKNTQQSELVKNVSTKYSYSNGTISIEKVVNVMIAGELKVVEIPSDVNFGNQMVSNRLKTYWPSIVGNLTVQDTRGSERDDWQMTVVETAPLTSGTTTLEETMYFSDGVADRQLGPNAVIVEDTTLQQDGQFVISDQWGETKDKGLKLKVPADKQRLGNYEGTLTWTLVSGPGN</sequence>
<dbReference type="STRING" id="154621.RV11_GL002897"/>
<feature type="compositionally biased region" description="Basic and acidic residues" evidence="1">
    <location>
        <begin position="83"/>
        <end position="100"/>
    </location>
</feature>
<name>R3WRK6_9ENTE</name>
<dbReference type="RefSeq" id="WP_010766767.1">
    <property type="nucleotide sequence ID" value="NZ_ASWE01000007.1"/>
</dbReference>
<keyword evidence="4" id="KW-1185">Reference proteome</keyword>
<evidence type="ECO:0008006" key="5">
    <source>
        <dbReference type="Google" id="ProtNLM"/>
    </source>
</evidence>
<protein>
    <recommendedName>
        <fullName evidence="5">WxL domain-containing protein</fullName>
    </recommendedName>
</protein>
<feature type="region of interest" description="Disordered" evidence="1">
    <location>
        <begin position="48"/>
        <end position="100"/>
    </location>
</feature>
<feature type="transmembrane region" description="Helical" evidence="2">
    <location>
        <begin position="21"/>
        <end position="42"/>
    </location>
</feature>
<feature type="compositionally biased region" description="Low complexity" evidence="1">
    <location>
        <begin position="53"/>
        <end position="82"/>
    </location>
</feature>
<keyword evidence="2" id="KW-0472">Membrane</keyword>
<evidence type="ECO:0000313" key="3">
    <source>
        <dbReference type="EMBL" id="EOL50032.1"/>
    </source>
</evidence>
<dbReference type="eggNOG" id="ENOG5033K64">
    <property type="taxonomic scope" value="Bacteria"/>
</dbReference>
<dbReference type="EMBL" id="AJAT01000003">
    <property type="protein sequence ID" value="EOL50032.1"/>
    <property type="molecule type" value="Genomic_DNA"/>
</dbReference>
<dbReference type="HOGENOM" id="CLU_004996_0_0_9"/>
<evidence type="ECO:0000313" key="4">
    <source>
        <dbReference type="Proteomes" id="UP000013785"/>
    </source>
</evidence>
<keyword evidence="2" id="KW-0812">Transmembrane</keyword>
<evidence type="ECO:0000256" key="2">
    <source>
        <dbReference type="SAM" id="Phobius"/>
    </source>
</evidence>
<reference evidence="3 4" key="1">
    <citation type="submission" date="2013-02" db="EMBL/GenBank/DDBJ databases">
        <title>The Genome Sequence of Enterococcus phoeniculicola BAA-412.</title>
        <authorList>
            <consortium name="The Broad Institute Genome Sequencing Platform"/>
            <consortium name="The Broad Institute Genome Sequencing Center for Infectious Disease"/>
            <person name="Earl A.M."/>
            <person name="Gilmore M.S."/>
            <person name="Lebreton F."/>
            <person name="Walker B."/>
            <person name="Young S.K."/>
            <person name="Zeng Q."/>
            <person name="Gargeya S."/>
            <person name="Fitzgerald M."/>
            <person name="Haas B."/>
            <person name="Abouelleil A."/>
            <person name="Alvarado L."/>
            <person name="Arachchi H.M."/>
            <person name="Berlin A.M."/>
            <person name="Chapman S.B."/>
            <person name="Dewar J."/>
            <person name="Goldberg J."/>
            <person name="Griggs A."/>
            <person name="Gujja S."/>
            <person name="Hansen M."/>
            <person name="Howarth C."/>
            <person name="Imamovic A."/>
            <person name="Larimer J."/>
            <person name="McCowan C."/>
            <person name="Murphy C."/>
            <person name="Neiman D."/>
            <person name="Pearson M."/>
            <person name="Priest M."/>
            <person name="Roberts A."/>
            <person name="Saif S."/>
            <person name="Shea T."/>
            <person name="Sisk P."/>
            <person name="Sykes S."/>
            <person name="Wortman J."/>
            <person name="Nusbaum C."/>
            <person name="Birren B."/>
        </authorList>
    </citation>
    <scope>NUCLEOTIDE SEQUENCE [LARGE SCALE GENOMIC DNA]</scope>
    <source>
        <strain evidence="3 4">ATCC BAA-412</strain>
    </source>
</reference>